<protein>
    <submittedName>
        <fullName evidence="2">Unannotated protein</fullName>
    </submittedName>
</protein>
<gene>
    <name evidence="2" type="ORF">UFOPK2761_01052</name>
</gene>
<evidence type="ECO:0000313" key="2">
    <source>
        <dbReference type="EMBL" id="CAB4738000.1"/>
    </source>
</evidence>
<dbReference type="AlphaFoldDB" id="A0A6J6ST88"/>
<dbReference type="EMBL" id="CAEZYQ010000006">
    <property type="protein sequence ID" value="CAB4738000.1"/>
    <property type="molecule type" value="Genomic_DNA"/>
</dbReference>
<proteinExistence type="predicted"/>
<organism evidence="2">
    <name type="scientific">freshwater metagenome</name>
    <dbReference type="NCBI Taxonomy" id="449393"/>
    <lineage>
        <taxon>unclassified sequences</taxon>
        <taxon>metagenomes</taxon>
        <taxon>ecological metagenomes</taxon>
    </lineage>
</organism>
<feature type="region of interest" description="Disordered" evidence="1">
    <location>
        <begin position="1"/>
        <end position="24"/>
    </location>
</feature>
<sequence length="71" mass="7800">MPARPNRRPLANSPFQPEPEQAVESYSVDDRVCHDVHGLGRVVSVDAHGVTVDFGSSSVRIPSPFAKMERL</sequence>
<reference evidence="2" key="1">
    <citation type="submission" date="2020-05" db="EMBL/GenBank/DDBJ databases">
        <authorList>
            <person name="Chiriac C."/>
            <person name="Salcher M."/>
            <person name="Ghai R."/>
            <person name="Kavagutti S V."/>
        </authorList>
    </citation>
    <scope>NUCLEOTIDE SEQUENCE</scope>
</reference>
<name>A0A6J6ST88_9ZZZZ</name>
<accession>A0A6J6ST88</accession>
<evidence type="ECO:0000256" key="1">
    <source>
        <dbReference type="SAM" id="MobiDB-lite"/>
    </source>
</evidence>